<gene>
    <name evidence="1" type="ORF">T12_8580</name>
</gene>
<dbReference type="EMBL" id="JYDQ01000048">
    <property type="protein sequence ID" value="KRY18295.1"/>
    <property type="molecule type" value="Genomic_DNA"/>
</dbReference>
<evidence type="ECO:0000313" key="1">
    <source>
        <dbReference type="EMBL" id="KRY18295.1"/>
    </source>
</evidence>
<organism evidence="1 2">
    <name type="scientific">Trichinella patagoniensis</name>
    <dbReference type="NCBI Taxonomy" id="990121"/>
    <lineage>
        <taxon>Eukaryota</taxon>
        <taxon>Metazoa</taxon>
        <taxon>Ecdysozoa</taxon>
        <taxon>Nematoda</taxon>
        <taxon>Enoplea</taxon>
        <taxon>Dorylaimia</taxon>
        <taxon>Trichinellida</taxon>
        <taxon>Trichinellidae</taxon>
        <taxon>Trichinella</taxon>
    </lineage>
</organism>
<keyword evidence="2" id="KW-1185">Reference proteome</keyword>
<evidence type="ECO:0000313" key="2">
    <source>
        <dbReference type="Proteomes" id="UP000054783"/>
    </source>
</evidence>
<accession>A0A0V1A056</accession>
<reference evidence="1 2" key="1">
    <citation type="submission" date="2015-01" db="EMBL/GenBank/DDBJ databases">
        <title>Evolution of Trichinella species and genotypes.</title>
        <authorList>
            <person name="Korhonen P.K."/>
            <person name="Edoardo P."/>
            <person name="Giuseppe L.R."/>
            <person name="Gasser R.B."/>
        </authorList>
    </citation>
    <scope>NUCLEOTIDE SEQUENCE [LARGE SCALE GENOMIC DNA]</scope>
    <source>
        <strain evidence="1">ISS2496</strain>
    </source>
</reference>
<dbReference type="AlphaFoldDB" id="A0A0V1A056"/>
<proteinExistence type="predicted"/>
<name>A0A0V1A056_9BILA</name>
<sequence length="152" mass="16307">MVVGWVNWPYTTLKALWDEWTPDILPLMGDGLEGNGIADALHNAGPVVVGWWAGIPLCLCSGNVVTNSITQNGGLRGTSLRMNVGWAGQPYTTLNALQEKCTVGRMIGVSIGDGLHYTGTVMDVWWAGIPLSLCSGNVLCKLDWLAVVLHSE</sequence>
<dbReference type="Proteomes" id="UP000054783">
    <property type="component" value="Unassembled WGS sequence"/>
</dbReference>
<comment type="caution">
    <text evidence="1">The sequence shown here is derived from an EMBL/GenBank/DDBJ whole genome shotgun (WGS) entry which is preliminary data.</text>
</comment>
<protein>
    <submittedName>
        <fullName evidence="1">Uncharacterized protein</fullName>
    </submittedName>
</protein>